<evidence type="ECO:0000313" key="2">
    <source>
        <dbReference type="Proteomes" id="UP001178507"/>
    </source>
</evidence>
<protein>
    <submittedName>
        <fullName evidence="1">Uncharacterized protein</fullName>
    </submittedName>
</protein>
<gene>
    <name evidence="1" type="ORF">EVOR1521_LOCUS18088</name>
</gene>
<reference evidence="1" key="1">
    <citation type="submission" date="2023-08" db="EMBL/GenBank/DDBJ databases">
        <authorList>
            <person name="Chen Y."/>
            <person name="Shah S."/>
            <person name="Dougan E. K."/>
            <person name="Thang M."/>
            <person name="Chan C."/>
        </authorList>
    </citation>
    <scope>NUCLEOTIDE SEQUENCE</scope>
</reference>
<proteinExistence type="predicted"/>
<sequence length="126" mass="14140">MVSFAQPSFWQIKYLVNSLSKKNQKTSLTELHNLIAAFGYDAQVFYLRVLLESVPTTQQAGGKGSTQLLVLSSELKDMENEEQFGQVLCQAIADYKESITEEFLQTLCKAGMIDWQRGCEDLGGHL</sequence>
<dbReference type="AlphaFoldDB" id="A0AA36IUK6"/>
<accession>A0AA36IUK6</accession>
<dbReference type="EMBL" id="CAUJNA010002491">
    <property type="protein sequence ID" value="CAJ1393161.1"/>
    <property type="molecule type" value="Genomic_DNA"/>
</dbReference>
<evidence type="ECO:0000313" key="1">
    <source>
        <dbReference type="EMBL" id="CAJ1393161.1"/>
    </source>
</evidence>
<comment type="caution">
    <text evidence="1">The sequence shown here is derived from an EMBL/GenBank/DDBJ whole genome shotgun (WGS) entry which is preliminary data.</text>
</comment>
<dbReference type="Proteomes" id="UP001178507">
    <property type="component" value="Unassembled WGS sequence"/>
</dbReference>
<organism evidence="1 2">
    <name type="scientific">Effrenium voratum</name>
    <dbReference type="NCBI Taxonomy" id="2562239"/>
    <lineage>
        <taxon>Eukaryota</taxon>
        <taxon>Sar</taxon>
        <taxon>Alveolata</taxon>
        <taxon>Dinophyceae</taxon>
        <taxon>Suessiales</taxon>
        <taxon>Symbiodiniaceae</taxon>
        <taxon>Effrenium</taxon>
    </lineage>
</organism>
<keyword evidence="2" id="KW-1185">Reference proteome</keyword>
<name>A0AA36IUK6_9DINO</name>